<organism evidence="1 2">
    <name type="scientific">Kordia aestuariivivens</name>
    <dbReference type="NCBI Taxonomy" id="2759037"/>
    <lineage>
        <taxon>Bacteria</taxon>
        <taxon>Pseudomonadati</taxon>
        <taxon>Bacteroidota</taxon>
        <taxon>Flavobacteriia</taxon>
        <taxon>Flavobacteriales</taxon>
        <taxon>Flavobacteriaceae</taxon>
        <taxon>Kordia</taxon>
    </lineage>
</organism>
<evidence type="ECO:0000313" key="2">
    <source>
        <dbReference type="Proteomes" id="UP000619238"/>
    </source>
</evidence>
<protein>
    <submittedName>
        <fullName evidence="1">Uncharacterized protein</fullName>
    </submittedName>
</protein>
<dbReference type="RefSeq" id="WP_187563511.1">
    <property type="nucleotide sequence ID" value="NZ_JACGWS010000011.1"/>
</dbReference>
<gene>
    <name evidence="1" type="ORF">H2O64_17525</name>
</gene>
<proteinExistence type="predicted"/>
<keyword evidence="2" id="KW-1185">Reference proteome</keyword>
<dbReference type="EMBL" id="JACGWS010000011">
    <property type="protein sequence ID" value="MBC8756478.1"/>
    <property type="molecule type" value="Genomic_DNA"/>
</dbReference>
<dbReference type="Proteomes" id="UP000619238">
    <property type="component" value="Unassembled WGS sequence"/>
</dbReference>
<accession>A0ABR7QDB4</accession>
<sequence>MHQLIYFSNTDSNIITQTTKRSFPSDAMDKSLGPLVHICEKRGIIYVTAHFCASVTKDQIKIPTYVEVIDNGITLDIENIKEVSLPEKVTARNHWEFWFQPKNSKDVFGLAKIEVNIDFNEKIVSYNSELVTPIKGLKKIKKITKNINCISEQKAQKKIAKIYKILDSIKFGDPKRGTVFIPPKL</sequence>
<comment type="caution">
    <text evidence="1">The sequence shown here is derived from an EMBL/GenBank/DDBJ whole genome shotgun (WGS) entry which is preliminary data.</text>
</comment>
<name>A0ABR7QDB4_9FLAO</name>
<evidence type="ECO:0000313" key="1">
    <source>
        <dbReference type="EMBL" id="MBC8756478.1"/>
    </source>
</evidence>
<reference evidence="1 2" key="1">
    <citation type="submission" date="2020-07" db="EMBL/GenBank/DDBJ databases">
        <title>Description of Kordia aestuariivivens sp. nov., isolated from a tidal flat.</title>
        <authorList>
            <person name="Park S."/>
            <person name="Yoon J.-H."/>
        </authorList>
    </citation>
    <scope>NUCLEOTIDE SEQUENCE [LARGE SCALE GENOMIC DNA]</scope>
    <source>
        <strain evidence="1 2">YSTF-M3</strain>
    </source>
</reference>